<dbReference type="InterPro" id="IPR013087">
    <property type="entry name" value="Znf_C2H2_type"/>
</dbReference>
<gene>
    <name evidence="11" type="ORF">LNINA_LOCUS2713</name>
</gene>
<comment type="caution">
    <text evidence="11">The sequence shown here is derived from an EMBL/GenBank/DDBJ whole genome shotgun (WGS) entry which is preliminary data.</text>
</comment>
<dbReference type="SMART" id="SM00355">
    <property type="entry name" value="ZnF_C2H2"/>
    <property type="match status" value="7"/>
</dbReference>
<feature type="domain" description="C2H2-type" evidence="10">
    <location>
        <begin position="125"/>
        <end position="153"/>
    </location>
</feature>
<dbReference type="SUPFAM" id="SSF57667">
    <property type="entry name" value="beta-beta-alpha zinc fingers"/>
    <property type="match status" value="4"/>
</dbReference>
<feature type="domain" description="C2H2-type" evidence="10">
    <location>
        <begin position="72"/>
        <end position="100"/>
    </location>
</feature>
<evidence type="ECO:0000256" key="5">
    <source>
        <dbReference type="ARBA" id="ARBA00022833"/>
    </source>
</evidence>
<dbReference type="GO" id="GO:0008270">
    <property type="term" value="F:zinc ion binding"/>
    <property type="evidence" value="ECO:0007669"/>
    <property type="project" value="UniProtKB-KW"/>
</dbReference>
<dbReference type="FunFam" id="3.30.160.60:FF:000671">
    <property type="entry name" value="Zinc finger protein 26"/>
    <property type="match status" value="1"/>
</dbReference>
<evidence type="ECO:0000256" key="7">
    <source>
        <dbReference type="ARBA" id="ARBA00023163"/>
    </source>
</evidence>
<dbReference type="Proteomes" id="UP001497472">
    <property type="component" value="Unassembled WGS sequence"/>
</dbReference>
<dbReference type="AlphaFoldDB" id="A0AAV1J042"/>
<dbReference type="Pfam" id="PF00096">
    <property type="entry name" value="zf-C2H2"/>
    <property type="match status" value="4"/>
</dbReference>
<feature type="domain" description="C2H2-type" evidence="10">
    <location>
        <begin position="43"/>
        <end position="70"/>
    </location>
</feature>
<keyword evidence="8" id="KW-0539">Nucleus</keyword>
<evidence type="ECO:0000259" key="10">
    <source>
        <dbReference type="PROSITE" id="PS50157"/>
    </source>
</evidence>
<dbReference type="InterPro" id="IPR036236">
    <property type="entry name" value="Znf_C2H2_sf"/>
</dbReference>
<sequence length="218" mass="26021">MKIHTLRHHTHEKPYQCNKCSKGFVTRNELRAHSDTHNVEKKYNCTTCNRLFRAKGNLYQHQRRHRNKRRVFICDHCDFEFTYKANLAKHISRMHTSNSGFCKTCSMNVSQFEEHMKKHRGDRPFDCESCPKTFLDKRGLHYHINLKHTKTDHYKCEKDSCSLAFPSMRMLNYHILKVHGNGTPYKCGICPRGFYRKSDYHRHKSGTHKQYLQDETVV</sequence>
<evidence type="ECO:0000256" key="4">
    <source>
        <dbReference type="ARBA" id="ARBA00022771"/>
    </source>
</evidence>
<evidence type="ECO:0000313" key="12">
    <source>
        <dbReference type="Proteomes" id="UP001497472"/>
    </source>
</evidence>
<keyword evidence="5" id="KW-0862">Zinc</keyword>
<evidence type="ECO:0000256" key="8">
    <source>
        <dbReference type="ARBA" id="ARBA00023242"/>
    </source>
</evidence>
<organism evidence="11 12">
    <name type="scientific">Leptosia nina</name>
    <dbReference type="NCBI Taxonomy" id="320188"/>
    <lineage>
        <taxon>Eukaryota</taxon>
        <taxon>Metazoa</taxon>
        <taxon>Ecdysozoa</taxon>
        <taxon>Arthropoda</taxon>
        <taxon>Hexapoda</taxon>
        <taxon>Insecta</taxon>
        <taxon>Pterygota</taxon>
        <taxon>Neoptera</taxon>
        <taxon>Endopterygota</taxon>
        <taxon>Lepidoptera</taxon>
        <taxon>Glossata</taxon>
        <taxon>Ditrysia</taxon>
        <taxon>Papilionoidea</taxon>
        <taxon>Pieridae</taxon>
        <taxon>Pierinae</taxon>
        <taxon>Leptosia</taxon>
    </lineage>
</organism>
<feature type="domain" description="C2H2-type" evidence="10">
    <location>
        <begin position="154"/>
        <end position="184"/>
    </location>
</feature>
<keyword evidence="12" id="KW-1185">Reference proteome</keyword>
<comment type="subcellular location">
    <subcellularLocation>
        <location evidence="1">Nucleus</location>
    </subcellularLocation>
</comment>
<dbReference type="InterPro" id="IPR050636">
    <property type="entry name" value="C2H2-ZF_domain-containing"/>
</dbReference>
<dbReference type="FunFam" id="3.30.160.60:FF:000100">
    <property type="entry name" value="Zinc finger 45-like"/>
    <property type="match status" value="1"/>
</dbReference>
<dbReference type="PANTHER" id="PTHR47772:SF13">
    <property type="entry name" value="GASTRULA ZINC FINGER PROTEIN XLCGF49.1-LIKE-RELATED"/>
    <property type="match status" value="1"/>
</dbReference>
<keyword evidence="2" id="KW-0479">Metal-binding</keyword>
<dbReference type="PROSITE" id="PS50157">
    <property type="entry name" value="ZINC_FINGER_C2H2_2"/>
    <property type="match status" value="6"/>
</dbReference>
<dbReference type="PANTHER" id="PTHR47772">
    <property type="entry name" value="ZINC FINGER PROTEIN 200"/>
    <property type="match status" value="1"/>
</dbReference>
<keyword evidence="4 9" id="KW-0863">Zinc-finger</keyword>
<dbReference type="Gene3D" id="3.30.160.60">
    <property type="entry name" value="Classic Zinc Finger"/>
    <property type="match status" value="5"/>
</dbReference>
<evidence type="ECO:0000313" key="11">
    <source>
        <dbReference type="EMBL" id="CAK1542865.1"/>
    </source>
</evidence>
<evidence type="ECO:0000256" key="3">
    <source>
        <dbReference type="ARBA" id="ARBA00022737"/>
    </source>
</evidence>
<protein>
    <recommendedName>
        <fullName evidence="10">C2H2-type domain-containing protein</fullName>
    </recommendedName>
</protein>
<keyword evidence="7" id="KW-0804">Transcription</keyword>
<dbReference type="GO" id="GO:0005634">
    <property type="term" value="C:nucleus"/>
    <property type="evidence" value="ECO:0007669"/>
    <property type="project" value="UniProtKB-SubCell"/>
</dbReference>
<evidence type="ECO:0000256" key="6">
    <source>
        <dbReference type="ARBA" id="ARBA00023015"/>
    </source>
</evidence>
<evidence type="ECO:0000256" key="1">
    <source>
        <dbReference type="ARBA" id="ARBA00004123"/>
    </source>
</evidence>
<reference evidence="11 12" key="1">
    <citation type="submission" date="2023-11" db="EMBL/GenBank/DDBJ databases">
        <authorList>
            <person name="Okamura Y."/>
        </authorList>
    </citation>
    <scope>NUCLEOTIDE SEQUENCE [LARGE SCALE GENOMIC DNA]</scope>
</reference>
<dbReference type="EMBL" id="CAVLEF010000004">
    <property type="protein sequence ID" value="CAK1542865.1"/>
    <property type="molecule type" value="Genomic_DNA"/>
</dbReference>
<feature type="domain" description="C2H2-type" evidence="10">
    <location>
        <begin position="185"/>
        <end position="208"/>
    </location>
</feature>
<accession>A0AAV1J042</accession>
<evidence type="ECO:0000256" key="2">
    <source>
        <dbReference type="ARBA" id="ARBA00022723"/>
    </source>
</evidence>
<evidence type="ECO:0000256" key="9">
    <source>
        <dbReference type="PROSITE-ProRule" id="PRU00042"/>
    </source>
</evidence>
<proteinExistence type="predicted"/>
<feature type="domain" description="C2H2-type" evidence="10">
    <location>
        <begin position="15"/>
        <end position="42"/>
    </location>
</feature>
<dbReference type="PROSITE" id="PS00028">
    <property type="entry name" value="ZINC_FINGER_C2H2_1"/>
    <property type="match status" value="6"/>
</dbReference>
<keyword evidence="3" id="KW-0677">Repeat</keyword>
<name>A0AAV1J042_9NEOP</name>
<keyword evidence="6" id="KW-0805">Transcription regulation</keyword>